<sequence>VCVSSFDNDLHLGYDTSRIDETPTNQVFDLVEDIVFSVIIEVEETRERLHQRESRLIIFTSPSTSRSHTWLSSEA</sequence>
<organism evidence="1 2">
    <name type="scientific">Pristionchus entomophagus</name>
    <dbReference type="NCBI Taxonomy" id="358040"/>
    <lineage>
        <taxon>Eukaryota</taxon>
        <taxon>Metazoa</taxon>
        <taxon>Ecdysozoa</taxon>
        <taxon>Nematoda</taxon>
        <taxon>Chromadorea</taxon>
        <taxon>Rhabditida</taxon>
        <taxon>Rhabditina</taxon>
        <taxon>Diplogasteromorpha</taxon>
        <taxon>Diplogasteroidea</taxon>
        <taxon>Neodiplogasteridae</taxon>
        <taxon>Pristionchus</taxon>
    </lineage>
</organism>
<evidence type="ECO:0000313" key="1">
    <source>
        <dbReference type="EMBL" id="GMT01425.1"/>
    </source>
</evidence>
<feature type="non-terminal residue" evidence="1">
    <location>
        <position position="1"/>
    </location>
</feature>
<proteinExistence type="predicted"/>
<dbReference type="Proteomes" id="UP001432027">
    <property type="component" value="Unassembled WGS sequence"/>
</dbReference>
<accession>A0AAV5U571</accession>
<comment type="caution">
    <text evidence="1">The sequence shown here is derived from an EMBL/GenBank/DDBJ whole genome shotgun (WGS) entry which is preliminary data.</text>
</comment>
<keyword evidence="2" id="KW-1185">Reference proteome</keyword>
<gene>
    <name evidence="1" type="ORF">PENTCL1PPCAC_23599</name>
</gene>
<protein>
    <submittedName>
        <fullName evidence="1">Uncharacterized protein</fullName>
    </submittedName>
</protein>
<feature type="non-terminal residue" evidence="1">
    <location>
        <position position="75"/>
    </location>
</feature>
<reference evidence="1" key="1">
    <citation type="submission" date="2023-10" db="EMBL/GenBank/DDBJ databases">
        <title>Genome assembly of Pristionchus species.</title>
        <authorList>
            <person name="Yoshida K."/>
            <person name="Sommer R.J."/>
        </authorList>
    </citation>
    <scope>NUCLEOTIDE SEQUENCE</scope>
    <source>
        <strain evidence="1">RS0144</strain>
    </source>
</reference>
<dbReference type="AlphaFoldDB" id="A0AAV5U571"/>
<evidence type="ECO:0000313" key="2">
    <source>
        <dbReference type="Proteomes" id="UP001432027"/>
    </source>
</evidence>
<name>A0AAV5U571_9BILA</name>
<dbReference type="EMBL" id="BTSX01000005">
    <property type="protein sequence ID" value="GMT01425.1"/>
    <property type="molecule type" value="Genomic_DNA"/>
</dbReference>